<feature type="signal peptide" evidence="4">
    <location>
        <begin position="1"/>
        <end position="25"/>
    </location>
</feature>
<keyword evidence="3" id="KW-0560">Oxidoreductase</keyword>
<evidence type="ECO:0000313" key="9">
    <source>
        <dbReference type="Proteomes" id="UP000192920"/>
    </source>
</evidence>
<sequence>MHRRRFLELSLGLATLPLIVRQAWAATPPAMPGMDHGAHAGHDMAAMADAAGGVTLPEGQPLPPLQRLANRGGGGHVSGELVAAPIKLPLLPRHQPTTFWAYNGSVPGPLIEAYEGDTVEIAFTNRLAQPTTIHWHGMPVPAEQDGNPHDPVPPGAERRYRFTLPKGSAGTYWYHPHPHGYTGQQAYMGLAGTFIVRRRDDPLAHLPEQLLVLSDLKLDGDGGIAANSMADRHDGREGQFVLVNGALRPALALAEGERQRWRLWNATSARILKIALPAHEVHLVGTDGGAIAAPRRIEHLLLSPGERAELVVTGRFGAGQTPGLVALPYSRGKAMHPEQDAVLPLLTLIRHGRRASAPLPARLAEVPALPAAAVKRRVEFSENMADPKAMFLINGKTYDMARIDFEGKVGQVEEWEIVGNAHMDHPFHLHGTQFQVLARTEDGQWRDEPYLAWHDVVNVAAGESVRLRFRQNLPGLRMFHCHILEHEDQGMMGQLLVRA</sequence>
<feature type="domain" description="Plastocyanin-like" evidence="6">
    <location>
        <begin position="386"/>
        <end position="498"/>
    </location>
</feature>
<keyword evidence="2" id="KW-0479">Metal-binding</keyword>
<dbReference type="Pfam" id="PF07731">
    <property type="entry name" value="Cu-oxidase_2"/>
    <property type="match status" value="1"/>
</dbReference>
<feature type="chain" id="PRO_5010987700" evidence="4">
    <location>
        <begin position="26"/>
        <end position="499"/>
    </location>
</feature>
<dbReference type="PANTHER" id="PTHR11709:SF2">
    <property type="entry name" value="MULTICOPPER OXIDASE LPR1"/>
    <property type="match status" value="1"/>
</dbReference>
<dbReference type="SUPFAM" id="SSF49503">
    <property type="entry name" value="Cupredoxins"/>
    <property type="match status" value="3"/>
</dbReference>
<evidence type="ECO:0000259" key="7">
    <source>
        <dbReference type="Pfam" id="PF07732"/>
    </source>
</evidence>
<evidence type="ECO:0000313" key="8">
    <source>
        <dbReference type="EMBL" id="SME97857.1"/>
    </source>
</evidence>
<dbReference type="AlphaFoldDB" id="A0A1Y6B830"/>
<dbReference type="PANTHER" id="PTHR11709">
    <property type="entry name" value="MULTI-COPPER OXIDASE"/>
    <property type="match status" value="1"/>
</dbReference>
<dbReference type="InterPro" id="IPR011707">
    <property type="entry name" value="Cu-oxidase-like_N"/>
</dbReference>
<dbReference type="CDD" id="cd13902">
    <property type="entry name" value="CuRO_3_McoC_like"/>
    <property type="match status" value="1"/>
</dbReference>
<dbReference type="GO" id="GO:0009279">
    <property type="term" value="C:cell outer membrane"/>
    <property type="evidence" value="ECO:0007669"/>
    <property type="project" value="UniProtKB-SubCell"/>
</dbReference>
<evidence type="ECO:0000259" key="5">
    <source>
        <dbReference type="Pfam" id="PF00394"/>
    </source>
</evidence>
<dbReference type="GO" id="GO:0030288">
    <property type="term" value="C:outer membrane-bounded periplasmic space"/>
    <property type="evidence" value="ECO:0007669"/>
    <property type="project" value="TreeGrafter"/>
</dbReference>
<dbReference type="PROSITE" id="PS00080">
    <property type="entry name" value="MULTICOPPER_OXIDASE2"/>
    <property type="match status" value="1"/>
</dbReference>
<keyword evidence="9" id="KW-1185">Reference proteome</keyword>
<reference evidence="9" key="1">
    <citation type="submission" date="2017-04" db="EMBL/GenBank/DDBJ databases">
        <authorList>
            <person name="Varghese N."/>
            <person name="Submissions S."/>
        </authorList>
    </citation>
    <scope>NUCLEOTIDE SEQUENCE [LARGE SCALE GENOMIC DNA]</scope>
    <source>
        <strain evidence="9">DSM 22618</strain>
    </source>
</reference>
<proteinExistence type="predicted"/>
<dbReference type="RefSeq" id="WP_085274833.1">
    <property type="nucleotide sequence ID" value="NZ_FXAG01000002.1"/>
</dbReference>
<evidence type="ECO:0000259" key="6">
    <source>
        <dbReference type="Pfam" id="PF07731"/>
    </source>
</evidence>
<dbReference type="GO" id="GO:0005507">
    <property type="term" value="F:copper ion binding"/>
    <property type="evidence" value="ECO:0007669"/>
    <property type="project" value="InterPro"/>
</dbReference>
<dbReference type="CDD" id="cd13881">
    <property type="entry name" value="CuRO_2_McoC_like"/>
    <property type="match status" value="1"/>
</dbReference>
<dbReference type="Gene3D" id="2.60.40.420">
    <property type="entry name" value="Cupredoxins - blue copper proteins"/>
    <property type="match status" value="3"/>
</dbReference>
<organism evidence="8 9">
    <name type="scientific">Pseudogulbenkiania subflava DSM 22618</name>
    <dbReference type="NCBI Taxonomy" id="1123014"/>
    <lineage>
        <taxon>Bacteria</taxon>
        <taxon>Pseudomonadati</taxon>
        <taxon>Pseudomonadota</taxon>
        <taxon>Betaproteobacteria</taxon>
        <taxon>Neisseriales</taxon>
        <taxon>Chromobacteriaceae</taxon>
        <taxon>Pseudogulbenkiania</taxon>
    </lineage>
</organism>
<dbReference type="Proteomes" id="UP000192920">
    <property type="component" value="Unassembled WGS sequence"/>
</dbReference>
<protein>
    <submittedName>
        <fullName evidence="8">Bilirubin oxidase</fullName>
    </submittedName>
</protein>
<dbReference type="InterPro" id="IPR011706">
    <property type="entry name" value="Cu-oxidase_C"/>
</dbReference>
<gene>
    <name evidence="8" type="ORF">SAMN02745746_00470</name>
</gene>
<name>A0A1Y6B830_9NEIS</name>
<dbReference type="Pfam" id="PF00394">
    <property type="entry name" value="Cu-oxidase"/>
    <property type="match status" value="1"/>
</dbReference>
<comment type="subcellular location">
    <subcellularLocation>
        <location evidence="1">Cell outer membrane</location>
        <topology evidence="1">Lipid-anchor</topology>
    </subcellularLocation>
</comment>
<dbReference type="InterPro" id="IPR002355">
    <property type="entry name" value="Cu_oxidase_Cu_BS"/>
</dbReference>
<evidence type="ECO:0000256" key="4">
    <source>
        <dbReference type="SAM" id="SignalP"/>
    </source>
</evidence>
<dbReference type="Pfam" id="PF07732">
    <property type="entry name" value="Cu-oxidase_3"/>
    <property type="match status" value="1"/>
</dbReference>
<dbReference type="InterPro" id="IPR001117">
    <property type="entry name" value="Cu-oxidase_2nd"/>
</dbReference>
<evidence type="ECO:0000256" key="1">
    <source>
        <dbReference type="ARBA" id="ARBA00004459"/>
    </source>
</evidence>
<evidence type="ECO:0000256" key="3">
    <source>
        <dbReference type="ARBA" id="ARBA00023002"/>
    </source>
</evidence>
<dbReference type="InterPro" id="IPR008972">
    <property type="entry name" value="Cupredoxin"/>
</dbReference>
<evidence type="ECO:0000256" key="2">
    <source>
        <dbReference type="ARBA" id="ARBA00022723"/>
    </source>
</evidence>
<keyword evidence="4" id="KW-0732">Signal</keyword>
<feature type="domain" description="Plastocyanin-like" evidence="7">
    <location>
        <begin position="95"/>
        <end position="200"/>
    </location>
</feature>
<feature type="domain" description="Plastocyanin-like" evidence="5">
    <location>
        <begin position="235"/>
        <end position="313"/>
    </location>
</feature>
<dbReference type="STRING" id="1123014.SAMN02745746_00470"/>
<dbReference type="EMBL" id="FXAG01000002">
    <property type="protein sequence ID" value="SME97857.1"/>
    <property type="molecule type" value="Genomic_DNA"/>
</dbReference>
<accession>A0A1Y6B830</accession>
<dbReference type="InterPro" id="IPR045087">
    <property type="entry name" value="Cu-oxidase_fam"/>
</dbReference>
<dbReference type="GO" id="GO:0016491">
    <property type="term" value="F:oxidoreductase activity"/>
    <property type="evidence" value="ECO:0007669"/>
    <property type="project" value="UniProtKB-KW"/>
</dbReference>